<dbReference type="InterPro" id="IPR016024">
    <property type="entry name" value="ARM-type_fold"/>
</dbReference>
<keyword evidence="7" id="KW-0723">Serine/threonine-protein kinase</keyword>
<dbReference type="GO" id="GO:0016567">
    <property type="term" value="P:protein ubiquitination"/>
    <property type="evidence" value="ECO:0007669"/>
    <property type="project" value="UniProtKB-UniPathway"/>
</dbReference>
<evidence type="ECO:0000256" key="9">
    <source>
        <dbReference type="ARBA" id="ARBA00022574"/>
    </source>
</evidence>
<keyword evidence="30" id="KW-1185">Reference proteome</keyword>
<keyword evidence="8" id="KW-0597">Phosphoprotein</keyword>
<dbReference type="Ensembl" id="ENSSAUT00010047206.1">
    <property type="protein sequence ID" value="ENSSAUP00010044893.1"/>
    <property type="gene ID" value="ENSSAUG00010014825.1"/>
</dbReference>
<sequence>IISVTSHVDEHSGRLPADLATLLDEWEEAQQGTTEQLVSILTKISELIERETAEYHKADPDPFDDRHPGRADPDCMLGQLLKMLFMNDDFTNALMDTYIMTSRELELNTAACRLLQNIMPGLETSAVFQEKEGLVKKLFTWAREAERPLNIYATGLLARAMSNQEVAASYGEENAQLVGPRSCRSLHYLTFYTLNLIRSSLSPTKNLPQDSQVDTTKTSNISTDQQDKMEGEDEGEDGESTSPVSRETEDRQGGRGGVKRRAVKENGRKAKQKINFTSSSGKTEDEGERGDASEQPANSTSWSEMSSMVIGSDYSLSPLSLAMEQRLILQYLTPLGDYQDVRLKNTKQHNTTPCKMKVSFIFYLASLLLHKKFAAEFIARGGVQKLLEIPRPSMAATGVSLCLYYLAYNQDSLERVCTLQDGVLSDMVAYALWLLESSHAAGVCHATMFFSISFSFRAVLQLFDRQDGLRRLVNLISTLEILNTENEVSLMSDDQVFSSRQTAKHTCMALRRYFEAHLAVKAELVKQSLHSDGGTVVPQQPFYKAYSYTREQVIEMMEFLIECGPQLHWEAVEVFYKLSCVPLMLQLISAACDWRTYYGRSDTVRYALDILAILVVVPKVQLVLADTIEVLDETRSPVSTVGMSVILGVAEGEVFVNDAEIQKSALQVIANCVCAPDQSLNTVGAFAVAPLRPSLHPQQPPAPHNRVLAHMWQVVQNNNGIKVLLSLLSVKMPITDADLIRALACKALVGLSRSSAIRQIISKLPLFTSSHIQQLMKEPVLQDKRSEHVRFCRYAAELTERVSGKPLLMGTDVSLARLQRANVVAQSRITFPEKELLMLIRNHLLAKGLHDTANTLVKEANLPVASFCPNSSSCITPSSSSSSGIPRTCRLAGGITARMAGHVGTSPVSSVAVASSITPSSSRSPITPHPSCSSSPHLVGRILFSRERPVVQCSSGKKLRALKQKSDHGAFIQTPAMKKQLERHLPSPPTLDSIITEYLREQHARCPNPVTTCPPFSLYTPHRCPEPKQRRQASPNFTARLGSRVLYPKYGGVDRGCLDRHLIFSRFRPMTVFHEGDGDESGFTCCAFSARERFLILGTCSGHLKFYNIFSGEEVVNYTCHTSAITHLEPSRDGKLLLTSASWSFPLSALWSMDGVFTQKNSFSDEHYVEFSKLSQDRVIGTKDQIAHIYDIQTGQKTLTLNDPALANNYKRNCATFNPSDDLVLNDGVLWDVRASRAIHKFDKFNMNISGVFHPNGLEVIVNTEIWDLRTFHLLHTVPALDQCRLVFNSNATIMYGAMLQADEEDDAMDQQMKSPFGSSFRTFDATDYKPIATVDVKRNIFDLCTDTKDCYLAVIENQDTVSLDTVCRLYEVGRQKLAEEGDDDDQDDEDQDDDDDSSDTDDDDDDDDDDIDTDPLIEELENNDDPENEDRVNSPTDEEVPDLHLVH</sequence>
<evidence type="ECO:0000256" key="26">
    <source>
        <dbReference type="ARBA" id="ARBA00071147"/>
    </source>
</evidence>
<evidence type="ECO:0000256" key="3">
    <source>
        <dbReference type="ARBA" id="ARBA00004906"/>
    </source>
</evidence>
<gene>
    <name evidence="29" type="primary">DCAF1</name>
</gene>
<dbReference type="InterPro" id="IPR006594">
    <property type="entry name" value="LisH"/>
</dbReference>
<dbReference type="EC" id="2.7.11.1" evidence="5"/>
<evidence type="ECO:0000256" key="19">
    <source>
        <dbReference type="ARBA" id="ARBA00023015"/>
    </source>
</evidence>
<keyword evidence="16" id="KW-0067">ATP-binding</keyword>
<evidence type="ECO:0000256" key="11">
    <source>
        <dbReference type="ARBA" id="ARBA00022679"/>
    </source>
</evidence>
<comment type="pathway">
    <text evidence="3">Protein modification; protein ubiquitination.</text>
</comment>
<reference evidence="29" key="3">
    <citation type="submission" date="2025-09" db="UniProtKB">
        <authorList>
            <consortium name="Ensembl"/>
        </authorList>
    </citation>
    <scope>IDENTIFICATION</scope>
</reference>
<comment type="catalytic activity">
    <reaction evidence="24">
        <text>L-seryl-[protein] + ATP = O-phospho-L-seryl-[protein] + ADP + H(+)</text>
        <dbReference type="Rhea" id="RHEA:17989"/>
        <dbReference type="Rhea" id="RHEA-COMP:9863"/>
        <dbReference type="Rhea" id="RHEA-COMP:11604"/>
        <dbReference type="ChEBI" id="CHEBI:15378"/>
        <dbReference type="ChEBI" id="CHEBI:29999"/>
        <dbReference type="ChEBI" id="CHEBI:30616"/>
        <dbReference type="ChEBI" id="CHEBI:83421"/>
        <dbReference type="ChEBI" id="CHEBI:456216"/>
        <dbReference type="EC" id="2.7.11.1"/>
    </reaction>
</comment>
<comment type="similarity">
    <text evidence="4">Belongs to the VPRBP/DCAF1 family.</text>
</comment>
<comment type="subunit">
    <text evidence="25">Component of the DCX (DDB1-CUL4-X-box) E3 ubiquitin-protein ligase complex, named CUL4A-RBX1-DDB1-DCAF1/VPRBP complex. Interacts with DDB1; the interaction is direct. Also forms a ternary complex with DDA1 and DDB1. Interacts with NF2 (via FERM domain). Component of the EDVP complex, a E3 ligase complex containing DYRK2, EDD/UBR5, DDB1 and DCAF1. Interacts with DYRK2; the interaction is direct. Interacts with RAG1; the interaction is direct. Interacts with LLGL1 and LLGL2. Interacts with histone H3. Interacts with ESR1 and LATS1; probably recruited by LATS1 to promote ESR1 ubiquitination and ubiquitin-mediated proteasomal degradation. Directly interacts with TET1, TET2 and TET3 (via C-terminus). Interacts with CEP78; promoting DCAF1 localization to centrosomes.</text>
</comment>
<dbReference type="SMART" id="SM00667">
    <property type="entry name" value="LisH"/>
    <property type="match status" value="1"/>
</dbReference>
<dbReference type="Proteomes" id="UP000472265">
    <property type="component" value="Chromosome 6"/>
</dbReference>
<dbReference type="SUPFAM" id="SSF50978">
    <property type="entry name" value="WD40 repeat-like"/>
    <property type="match status" value="1"/>
</dbReference>
<evidence type="ECO:0000256" key="14">
    <source>
        <dbReference type="ARBA" id="ARBA00022777"/>
    </source>
</evidence>
<dbReference type="PANTHER" id="PTHR13129:SF4">
    <property type="entry name" value="DDB1- AND CUL4-ASSOCIATED FACTOR 1"/>
    <property type="match status" value="1"/>
</dbReference>
<comment type="catalytic activity">
    <reaction evidence="23">
        <text>L-threonyl-[protein] + ATP = O-phospho-L-threonyl-[protein] + ADP + H(+)</text>
        <dbReference type="Rhea" id="RHEA:46608"/>
        <dbReference type="Rhea" id="RHEA-COMP:11060"/>
        <dbReference type="Rhea" id="RHEA-COMP:11605"/>
        <dbReference type="ChEBI" id="CHEBI:15378"/>
        <dbReference type="ChEBI" id="CHEBI:30013"/>
        <dbReference type="ChEBI" id="CHEBI:30616"/>
        <dbReference type="ChEBI" id="CHEBI:61977"/>
        <dbReference type="ChEBI" id="CHEBI:456216"/>
        <dbReference type="EC" id="2.7.11.1"/>
    </reaction>
</comment>
<keyword evidence="13" id="KW-0547">Nucleotide-binding</keyword>
<dbReference type="GO" id="GO:0030331">
    <property type="term" value="F:nuclear estrogen receptor binding"/>
    <property type="evidence" value="ECO:0007669"/>
    <property type="project" value="TreeGrafter"/>
</dbReference>
<evidence type="ECO:0000256" key="22">
    <source>
        <dbReference type="ARBA" id="ARBA00023242"/>
    </source>
</evidence>
<dbReference type="UniPathway" id="UPA00143"/>
<dbReference type="InterPro" id="IPR033270">
    <property type="entry name" value="VPRBP/DCAF1"/>
</dbReference>
<dbReference type="InterPro" id="IPR015943">
    <property type="entry name" value="WD40/YVTN_repeat-like_dom_sf"/>
</dbReference>
<evidence type="ECO:0000256" key="6">
    <source>
        <dbReference type="ARBA" id="ARBA00022490"/>
    </source>
</evidence>
<evidence type="ECO:0000256" key="15">
    <source>
        <dbReference type="ARBA" id="ARBA00022786"/>
    </source>
</evidence>
<keyword evidence="14" id="KW-0418">Kinase</keyword>
<evidence type="ECO:0000256" key="16">
    <source>
        <dbReference type="ARBA" id="ARBA00022840"/>
    </source>
</evidence>
<dbReference type="GO" id="GO:0005524">
    <property type="term" value="F:ATP binding"/>
    <property type="evidence" value="ECO:0007669"/>
    <property type="project" value="UniProtKB-KW"/>
</dbReference>
<keyword evidence="21" id="KW-0206">Cytoskeleton</keyword>
<comment type="subcellular location">
    <subcellularLocation>
        <location evidence="2">Cytoplasm</location>
        <location evidence="2">Cytoskeleton</location>
        <location evidence="2">Microtubule organizing center</location>
        <location evidence="2">Centrosome</location>
    </subcellularLocation>
    <subcellularLocation>
        <location evidence="1">Nucleus</location>
    </subcellularLocation>
</comment>
<keyword evidence="6" id="KW-0963">Cytoplasm</keyword>
<evidence type="ECO:0000313" key="29">
    <source>
        <dbReference type="Ensembl" id="ENSSAUP00010044893.1"/>
    </source>
</evidence>
<evidence type="ECO:0000313" key="30">
    <source>
        <dbReference type="Proteomes" id="UP000472265"/>
    </source>
</evidence>
<feature type="compositionally biased region" description="Acidic residues" evidence="28">
    <location>
        <begin position="1381"/>
        <end position="1429"/>
    </location>
</feature>
<feature type="region of interest" description="Disordered" evidence="28">
    <location>
        <begin position="202"/>
        <end position="304"/>
    </location>
</feature>
<keyword evidence="10" id="KW-0945">Host-virus interaction</keyword>
<evidence type="ECO:0000256" key="25">
    <source>
        <dbReference type="ARBA" id="ARBA00063313"/>
    </source>
</evidence>
<evidence type="ECO:0000256" key="5">
    <source>
        <dbReference type="ARBA" id="ARBA00012513"/>
    </source>
</evidence>
<feature type="compositionally biased region" description="Polar residues" evidence="28">
    <location>
        <begin position="202"/>
        <end position="224"/>
    </location>
</feature>
<proteinExistence type="inferred from homology"/>
<keyword evidence="22" id="KW-0539">Nucleus</keyword>
<dbReference type="GO" id="GO:0005634">
    <property type="term" value="C:nucleus"/>
    <property type="evidence" value="ECO:0007669"/>
    <property type="project" value="UniProtKB-SubCell"/>
</dbReference>
<dbReference type="Gene3D" id="2.130.10.10">
    <property type="entry name" value="YVTN repeat-like/Quinoprotein amine dehydrogenase"/>
    <property type="match status" value="1"/>
</dbReference>
<feature type="region of interest" description="Disordered" evidence="28">
    <location>
        <begin position="1378"/>
        <end position="1448"/>
    </location>
</feature>
<evidence type="ECO:0000256" key="2">
    <source>
        <dbReference type="ARBA" id="ARBA00004300"/>
    </source>
</evidence>
<keyword evidence="15" id="KW-0833">Ubl conjugation pathway</keyword>
<evidence type="ECO:0000256" key="1">
    <source>
        <dbReference type="ARBA" id="ARBA00004123"/>
    </source>
</evidence>
<dbReference type="GeneTree" id="ENSGT00390000005874"/>
<dbReference type="FunFam" id="2.130.10.10:FF:000055">
    <property type="entry name" value="DDB1 and CUL4-associated factor 1"/>
    <property type="match status" value="1"/>
</dbReference>
<accession>A0A671X1J9</accession>
<evidence type="ECO:0000256" key="20">
    <source>
        <dbReference type="ARBA" id="ARBA00023163"/>
    </source>
</evidence>
<reference evidence="29" key="1">
    <citation type="submission" date="2021-04" db="EMBL/GenBank/DDBJ databases">
        <authorList>
            <consortium name="Wellcome Sanger Institute Data Sharing"/>
        </authorList>
    </citation>
    <scope>NUCLEOTIDE SEQUENCE [LARGE SCALE GENOMIC DNA]</scope>
</reference>
<evidence type="ECO:0000256" key="4">
    <source>
        <dbReference type="ARBA" id="ARBA00008845"/>
    </source>
</evidence>
<keyword evidence="11" id="KW-0808">Transferase</keyword>
<dbReference type="GO" id="GO:0005813">
    <property type="term" value="C:centrosome"/>
    <property type="evidence" value="ECO:0007669"/>
    <property type="project" value="UniProtKB-SubCell"/>
</dbReference>
<keyword evidence="9" id="KW-0853">WD repeat</keyword>
<dbReference type="GO" id="GO:0080008">
    <property type="term" value="C:Cul4-RING E3 ubiquitin ligase complex"/>
    <property type="evidence" value="ECO:0007669"/>
    <property type="project" value="TreeGrafter"/>
</dbReference>
<evidence type="ECO:0000256" key="13">
    <source>
        <dbReference type="ARBA" id="ARBA00022741"/>
    </source>
</evidence>
<feature type="compositionally biased region" description="Acidic residues" evidence="28">
    <location>
        <begin position="230"/>
        <end position="239"/>
    </location>
</feature>
<keyword evidence="18" id="KW-0007">Acetylation</keyword>
<organism evidence="29 30">
    <name type="scientific">Sparus aurata</name>
    <name type="common">Gilthead sea bream</name>
    <dbReference type="NCBI Taxonomy" id="8175"/>
    <lineage>
        <taxon>Eukaryota</taxon>
        <taxon>Metazoa</taxon>
        <taxon>Chordata</taxon>
        <taxon>Craniata</taxon>
        <taxon>Vertebrata</taxon>
        <taxon>Euteleostomi</taxon>
        <taxon>Actinopterygii</taxon>
        <taxon>Neopterygii</taxon>
        <taxon>Teleostei</taxon>
        <taxon>Neoteleostei</taxon>
        <taxon>Acanthomorphata</taxon>
        <taxon>Eupercaria</taxon>
        <taxon>Spariformes</taxon>
        <taxon>Sparidae</taxon>
        <taxon>Sparus</taxon>
    </lineage>
</organism>
<feature type="compositionally biased region" description="Polar residues" evidence="28">
    <location>
        <begin position="295"/>
        <end position="304"/>
    </location>
</feature>
<keyword evidence="19" id="KW-0805">Transcription regulation</keyword>
<evidence type="ECO:0000256" key="17">
    <source>
        <dbReference type="ARBA" id="ARBA00022853"/>
    </source>
</evidence>
<dbReference type="PROSITE" id="PS50896">
    <property type="entry name" value="LISH"/>
    <property type="match status" value="1"/>
</dbReference>
<reference evidence="29" key="2">
    <citation type="submission" date="2025-08" db="UniProtKB">
        <authorList>
            <consortium name="Ensembl"/>
        </authorList>
    </citation>
    <scope>IDENTIFICATION</scope>
</reference>
<keyword evidence="20" id="KW-0804">Transcription</keyword>
<evidence type="ECO:0000256" key="8">
    <source>
        <dbReference type="ARBA" id="ARBA00022553"/>
    </source>
</evidence>
<evidence type="ECO:0000256" key="12">
    <source>
        <dbReference type="ARBA" id="ARBA00022737"/>
    </source>
</evidence>
<evidence type="ECO:0000256" key="28">
    <source>
        <dbReference type="SAM" id="MobiDB-lite"/>
    </source>
</evidence>
<dbReference type="SUPFAM" id="SSF48371">
    <property type="entry name" value="ARM repeat"/>
    <property type="match status" value="1"/>
</dbReference>
<protein>
    <recommendedName>
        <fullName evidence="26">DDB1- and CUL4-associated factor 1</fullName>
        <ecNumber evidence="5">2.7.11.1</ecNumber>
    </recommendedName>
    <alternativeName>
        <fullName evidence="27">Serine/threonine-protein kinase VPRBP</fullName>
    </alternativeName>
</protein>
<keyword evidence="12" id="KW-0677">Repeat</keyword>
<evidence type="ECO:0000256" key="18">
    <source>
        <dbReference type="ARBA" id="ARBA00022990"/>
    </source>
</evidence>
<dbReference type="PANTHER" id="PTHR13129">
    <property type="entry name" value="VPRBP PROTEIN-RELATED"/>
    <property type="match status" value="1"/>
</dbReference>
<evidence type="ECO:0000256" key="23">
    <source>
        <dbReference type="ARBA" id="ARBA00047899"/>
    </source>
</evidence>
<evidence type="ECO:0000256" key="27">
    <source>
        <dbReference type="ARBA" id="ARBA00078221"/>
    </source>
</evidence>
<dbReference type="InterPro" id="IPR036322">
    <property type="entry name" value="WD40_repeat_dom_sf"/>
</dbReference>
<evidence type="ECO:0000256" key="7">
    <source>
        <dbReference type="ARBA" id="ARBA00022527"/>
    </source>
</evidence>
<dbReference type="GO" id="GO:1990244">
    <property type="term" value="F:histone H2AT120 kinase activity"/>
    <property type="evidence" value="ECO:0007669"/>
    <property type="project" value="TreeGrafter"/>
</dbReference>
<evidence type="ECO:0000256" key="10">
    <source>
        <dbReference type="ARBA" id="ARBA00022581"/>
    </source>
</evidence>
<keyword evidence="17" id="KW-0156">Chromatin regulator</keyword>
<evidence type="ECO:0000256" key="24">
    <source>
        <dbReference type="ARBA" id="ARBA00048679"/>
    </source>
</evidence>
<name>A0A671X1J9_SPAAU</name>
<evidence type="ECO:0000256" key="21">
    <source>
        <dbReference type="ARBA" id="ARBA00023212"/>
    </source>
</evidence>